<keyword evidence="1" id="KW-1133">Transmembrane helix</keyword>
<evidence type="ECO:0000256" key="1">
    <source>
        <dbReference type="SAM" id="Phobius"/>
    </source>
</evidence>
<keyword evidence="1" id="KW-0472">Membrane</keyword>
<dbReference type="EMBL" id="LR796237">
    <property type="protein sequence ID" value="CAB4130235.1"/>
    <property type="molecule type" value="Genomic_DNA"/>
</dbReference>
<organism evidence="2">
    <name type="scientific">uncultured Caudovirales phage</name>
    <dbReference type="NCBI Taxonomy" id="2100421"/>
    <lineage>
        <taxon>Viruses</taxon>
        <taxon>Duplodnaviria</taxon>
        <taxon>Heunggongvirae</taxon>
        <taxon>Uroviricota</taxon>
        <taxon>Caudoviricetes</taxon>
        <taxon>Peduoviridae</taxon>
        <taxon>Maltschvirus</taxon>
        <taxon>Maltschvirus maltsch</taxon>
    </lineage>
</organism>
<accession>A0A6J5L898</accession>
<keyword evidence="1" id="KW-0812">Transmembrane</keyword>
<protein>
    <submittedName>
        <fullName evidence="2">Uncharacterized protein</fullName>
    </submittedName>
</protein>
<sequence>MNTATLDTVGKTYLAAVYAVILVASAARNLVPAVSIAKLTKASV</sequence>
<reference evidence="2" key="1">
    <citation type="submission" date="2020-04" db="EMBL/GenBank/DDBJ databases">
        <authorList>
            <person name="Chiriac C."/>
            <person name="Salcher M."/>
            <person name="Ghai R."/>
            <person name="Kavagutti S V."/>
        </authorList>
    </citation>
    <scope>NUCLEOTIDE SEQUENCE</scope>
</reference>
<name>A0A6J5L898_9CAUD</name>
<evidence type="ECO:0000313" key="2">
    <source>
        <dbReference type="EMBL" id="CAB4130235.1"/>
    </source>
</evidence>
<feature type="transmembrane region" description="Helical" evidence="1">
    <location>
        <begin position="12"/>
        <end position="31"/>
    </location>
</feature>
<proteinExistence type="predicted"/>
<gene>
    <name evidence="2" type="ORF">UFOVP116_337</name>
</gene>